<dbReference type="CDD" id="cd04301">
    <property type="entry name" value="NAT_SF"/>
    <property type="match status" value="1"/>
</dbReference>
<gene>
    <name evidence="2" type="ORF">ACFQL7_10775</name>
</gene>
<dbReference type="GeneID" id="76199887"/>
<sequence>MDILRLPADEAAVRRYIEDLWLPYNRELEAIVDHFALVDDVDLVTEELEWRLDRHEAKSYRAWVAVEGSHDENNHITADIDSDFVGFITTDIDESSSVFDRPDRLVVCDIYVRKPYRGTGLANDLIERAKARAREQECANLTLDVDVDNERAIAFYEKLGFEPLRQTLIISVDG</sequence>
<dbReference type="InterPro" id="IPR016181">
    <property type="entry name" value="Acyl_CoA_acyltransferase"/>
</dbReference>
<dbReference type="GO" id="GO:0016746">
    <property type="term" value="F:acyltransferase activity"/>
    <property type="evidence" value="ECO:0007669"/>
    <property type="project" value="UniProtKB-KW"/>
</dbReference>
<dbReference type="AlphaFoldDB" id="A0ABD5YLQ6"/>
<evidence type="ECO:0000313" key="2">
    <source>
        <dbReference type="EMBL" id="MFC7190289.1"/>
    </source>
</evidence>
<keyword evidence="2" id="KW-0012">Acyltransferase</keyword>
<dbReference type="EMBL" id="JBHTAX010000001">
    <property type="protein sequence ID" value="MFC7190289.1"/>
    <property type="molecule type" value="Genomic_DNA"/>
</dbReference>
<dbReference type="EC" id="2.3.1.-" evidence="2"/>
<accession>A0ABD5YLQ6</accession>
<protein>
    <submittedName>
        <fullName evidence="2">GNAT family N-acetyltransferase</fullName>
        <ecNumber evidence="2">2.3.1.-</ecNumber>
    </submittedName>
</protein>
<dbReference type="InterPro" id="IPR050276">
    <property type="entry name" value="MshD_Acetyltransferase"/>
</dbReference>
<keyword evidence="3" id="KW-1185">Reference proteome</keyword>
<dbReference type="PROSITE" id="PS51186">
    <property type="entry name" value="GNAT"/>
    <property type="match status" value="1"/>
</dbReference>
<dbReference type="SUPFAM" id="SSF55729">
    <property type="entry name" value="Acyl-CoA N-acyltransferases (Nat)"/>
    <property type="match status" value="1"/>
</dbReference>
<dbReference type="Proteomes" id="UP001596417">
    <property type="component" value="Unassembled WGS sequence"/>
</dbReference>
<dbReference type="InterPro" id="IPR000182">
    <property type="entry name" value="GNAT_dom"/>
</dbReference>
<name>A0ABD5YLQ6_9EURY</name>
<dbReference type="Gene3D" id="3.40.630.30">
    <property type="match status" value="1"/>
</dbReference>
<dbReference type="RefSeq" id="WP_264556157.1">
    <property type="nucleotide sequence ID" value="NZ_CP109979.1"/>
</dbReference>
<reference evidence="2 3" key="1">
    <citation type="journal article" date="2019" name="Int. J. Syst. Evol. Microbiol.">
        <title>The Global Catalogue of Microorganisms (GCM) 10K type strain sequencing project: providing services to taxonomists for standard genome sequencing and annotation.</title>
        <authorList>
            <consortium name="The Broad Institute Genomics Platform"/>
            <consortium name="The Broad Institute Genome Sequencing Center for Infectious Disease"/>
            <person name="Wu L."/>
            <person name="Ma J."/>
        </authorList>
    </citation>
    <scope>NUCLEOTIDE SEQUENCE [LARGE SCALE GENOMIC DNA]</scope>
    <source>
        <strain evidence="2 3">RDMS1</strain>
    </source>
</reference>
<evidence type="ECO:0000259" key="1">
    <source>
        <dbReference type="PROSITE" id="PS51186"/>
    </source>
</evidence>
<keyword evidence="2" id="KW-0808">Transferase</keyword>
<evidence type="ECO:0000313" key="3">
    <source>
        <dbReference type="Proteomes" id="UP001596417"/>
    </source>
</evidence>
<organism evidence="2 3">
    <name type="scientific">Halocatena marina</name>
    <dbReference type="NCBI Taxonomy" id="2934937"/>
    <lineage>
        <taxon>Archaea</taxon>
        <taxon>Methanobacteriati</taxon>
        <taxon>Methanobacteriota</taxon>
        <taxon>Stenosarchaea group</taxon>
        <taxon>Halobacteria</taxon>
        <taxon>Halobacteriales</taxon>
        <taxon>Natronomonadaceae</taxon>
        <taxon>Halocatena</taxon>
    </lineage>
</organism>
<dbReference type="Pfam" id="PF00583">
    <property type="entry name" value="Acetyltransf_1"/>
    <property type="match status" value="1"/>
</dbReference>
<dbReference type="PANTHER" id="PTHR43617">
    <property type="entry name" value="L-AMINO ACID N-ACETYLTRANSFERASE"/>
    <property type="match status" value="1"/>
</dbReference>
<feature type="domain" description="N-acetyltransferase" evidence="1">
    <location>
        <begin position="30"/>
        <end position="174"/>
    </location>
</feature>
<comment type="caution">
    <text evidence="2">The sequence shown here is derived from an EMBL/GenBank/DDBJ whole genome shotgun (WGS) entry which is preliminary data.</text>
</comment>
<proteinExistence type="predicted"/>